<sequence>MTKAKSLKSVLLFFICLSTCHQWVRGEAEAVAAAEAEAIALADPEAEANAKADAEPAPKAKPVSIVPAAYKKTPLGFPAVLEITKQKKNKHSIYMEMMKDPVVPKTKRNDEPLPWKAYEEVITRESREMMTRDSRAQSKPQVKRQNDKFLKDVPKEYRTMTRESRSQIHPPPNTDESKANSLHAPKPIQHHMNPGRTNDPRKRQTTQGAIGPDDMDQGGSSMNLSFKKIQSESSGGTIPMRDFFSGFQPVQGPVDSSQGQGRSLSEGQGGKTKKLSSAVTLDGYMSGESQNGAMVGFMASQSKSKDSKFMDKQGELSPKPKRQSNDVIYSGTFTIGPEPEPQPPIVPGHFTRGSSASKEVSSVEDTSKDLPPFGPPYHDSGIIKEKANDNSGDNKPNEITSNMLPPTSFQQIAEKKQKKADSKHKEGSVGFQKIEMNGVEVAFDIPNKNDKVRKNMVKIIRKKPRDRGGDDFNPNRARNPNKARKPVRVIKKGEKTQENNDSIETDLENEENESLKELKRPERGHLSHLTHFPVIKKGEKTQENNDSIEVNLENEENESLKELKRPERGHLSHLTHFPVRDRIPVQHGFLNDLDGPPIKIDIHVDPHAPTPGPLQVNIPIDPQRQHHPHRPELSHFPPIEPIHDLPFPPIPVHEGDTHYGAPLPDGQAVSLDAPSDHYGPPTKPLHIYGAPLPGDGYGYPVPEENYGPPEAASVENYGPPPQHPPLHEPADHYGPPQHPQIHEPEDNYGPLEHIPIDEPSNHYGPTPSPTPHPIISHSSTPPTSVPIFYDHTTPGPNLIQTTTKSHSPVFHNDHAHDLAHAITKTPNSYLLTTNPPEEVSTLPPLPAKPLHYFHATTTLAPRHYGKYVTPSIILNTIFTTTNPADLPFVPHSENGSDLVKGLPKLPHKPYFPPPAPSPRPFHHSSDPHHHPRPTPFPFEHEKHHVPHFHESKGPLPKPKEPKGILSPFDLVHEIYSKNEHLHQVQALPPPGHLDLVKFGKGQHHDHQHHQEPPRHHPILDPKAHRDSFTTPLKPTPAVPIFHSTTAKPFQPHRPPTPTPTVFSHSSPKPHSHKELTAVFATASPNKEEVRGLPKKTHPTPRYHTNHGPSYGPTHGPIFGPTHGPTYRPHHGPTFGPQLPPHLRQGPTYGPFQHHALNHGPSPHPLHRSTVAPHIYRPTSPPPPKPKVLTQEILNRKPIILKPNLPLELRGPTARPKSLARRPISSVLTPRPLKLIRVPLSIEEPKTEEYEYYYYDEEP</sequence>
<feature type="region of interest" description="Disordered" evidence="1">
    <location>
        <begin position="126"/>
        <end position="275"/>
    </location>
</feature>
<dbReference type="EMBL" id="VCGU01000004">
    <property type="protein sequence ID" value="TRY76598.1"/>
    <property type="molecule type" value="Genomic_DNA"/>
</dbReference>
<organism evidence="3 4">
    <name type="scientific">Tigriopus californicus</name>
    <name type="common">Marine copepod</name>
    <dbReference type="NCBI Taxonomy" id="6832"/>
    <lineage>
        <taxon>Eukaryota</taxon>
        <taxon>Metazoa</taxon>
        <taxon>Ecdysozoa</taxon>
        <taxon>Arthropoda</taxon>
        <taxon>Crustacea</taxon>
        <taxon>Multicrustacea</taxon>
        <taxon>Hexanauplia</taxon>
        <taxon>Copepoda</taxon>
        <taxon>Harpacticoida</taxon>
        <taxon>Harpacticidae</taxon>
        <taxon>Tigriopus</taxon>
    </lineage>
</organism>
<reference evidence="3 4" key="1">
    <citation type="journal article" date="2018" name="Nat. Ecol. Evol.">
        <title>Genomic signatures of mitonuclear coevolution across populations of Tigriopus californicus.</title>
        <authorList>
            <person name="Barreto F.S."/>
            <person name="Watson E.T."/>
            <person name="Lima T.G."/>
            <person name="Willett C.S."/>
            <person name="Edmands S."/>
            <person name="Li W."/>
            <person name="Burton R.S."/>
        </authorList>
    </citation>
    <scope>NUCLEOTIDE SEQUENCE [LARGE SCALE GENOMIC DNA]</scope>
    <source>
        <strain evidence="3 4">San Diego</strain>
    </source>
</reference>
<feature type="compositionally biased region" description="Acidic residues" evidence="1">
    <location>
        <begin position="501"/>
        <end position="512"/>
    </location>
</feature>
<feature type="signal peptide" evidence="2">
    <location>
        <begin position="1"/>
        <end position="26"/>
    </location>
</feature>
<keyword evidence="2" id="KW-0732">Signal</keyword>
<feature type="compositionally biased region" description="Pro residues" evidence="1">
    <location>
        <begin position="909"/>
        <end position="919"/>
    </location>
</feature>
<evidence type="ECO:0000313" key="4">
    <source>
        <dbReference type="Proteomes" id="UP000318571"/>
    </source>
</evidence>
<feature type="compositionally biased region" description="Basic and acidic residues" evidence="1">
    <location>
        <begin position="304"/>
        <end position="314"/>
    </location>
</feature>
<dbReference type="OMA" id="KRPERGH"/>
<feature type="compositionally biased region" description="Low complexity" evidence="1">
    <location>
        <begin position="1059"/>
        <end position="1068"/>
    </location>
</feature>
<evidence type="ECO:0000313" key="3">
    <source>
        <dbReference type="EMBL" id="TRY76598.1"/>
    </source>
</evidence>
<feature type="compositionally biased region" description="Basic residues" evidence="1">
    <location>
        <begin position="479"/>
        <end position="490"/>
    </location>
</feature>
<gene>
    <name evidence="3" type="ORF">TCAL_04054</name>
</gene>
<accession>A0A553PFZ0</accession>
<feature type="compositionally biased region" description="Polar residues" evidence="1">
    <location>
        <begin position="389"/>
        <end position="406"/>
    </location>
</feature>
<protein>
    <submittedName>
        <fullName evidence="3">Uncharacterized protein</fullName>
    </submittedName>
</protein>
<feature type="region of interest" description="Disordered" evidence="1">
    <location>
        <begin position="1084"/>
        <end position="1144"/>
    </location>
</feature>
<feature type="compositionally biased region" description="Polar residues" evidence="1">
    <location>
        <begin position="352"/>
        <end position="364"/>
    </location>
</feature>
<comment type="caution">
    <text evidence="3">The sequence shown here is derived from an EMBL/GenBank/DDBJ whole genome shotgun (WGS) entry which is preliminary data.</text>
</comment>
<dbReference type="Proteomes" id="UP000318571">
    <property type="component" value="Chromosome 5"/>
</dbReference>
<feature type="compositionally biased region" description="Basic and acidic residues" evidence="1">
    <location>
        <begin position="126"/>
        <end position="136"/>
    </location>
</feature>
<feature type="region of interest" description="Disordered" evidence="1">
    <location>
        <begin position="897"/>
        <end position="941"/>
    </location>
</feature>
<feature type="compositionally biased region" description="Basic and acidic residues" evidence="1">
    <location>
        <begin position="513"/>
        <end position="523"/>
    </location>
</feature>
<keyword evidence="4" id="KW-1185">Reference proteome</keyword>
<name>A0A553PFZ0_TIGCA</name>
<evidence type="ECO:0000256" key="2">
    <source>
        <dbReference type="SAM" id="SignalP"/>
    </source>
</evidence>
<feature type="compositionally biased region" description="Basic and acidic residues" evidence="1">
    <location>
        <begin position="144"/>
        <end position="166"/>
    </location>
</feature>
<dbReference type="AlphaFoldDB" id="A0A553PFZ0"/>
<feature type="chain" id="PRO_5022012253" evidence="2">
    <location>
        <begin position="27"/>
        <end position="1258"/>
    </location>
</feature>
<dbReference type="STRING" id="6832.A0A553PFZ0"/>
<proteinExistence type="predicted"/>
<feature type="non-terminal residue" evidence="3">
    <location>
        <position position="1258"/>
    </location>
</feature>
<feature type="compositionally biased region" description="Basic residues" evidence="1">
    <location>
        <begin position="1092"/>
        <end position="1104"/>
    </location>
</feature>
<evidence type="ECO:0000256" key="1">
    <source>
        <dbReference type="SAM" id="MobiDB-lite"/>
    </source>
</evidence>
<feature type="region of interest" description="Disordered" evidence="1">
    <location>
        <begin position="460"/>
        <end position="523"/>
    </location>
</feature>
<feature type="compositionally biased region" description="Polar residues" evidence="1">
    <location>
        <begin position="254"/>
        <end position="266"/>
    </location>
</feature>
<feature type="region of interest" description="Disordered" evidence="1">
    <location>
        <begin position="304"/>
        <end position="406"/>
    </location>
</feature>
<feature type="region of interest" description="Disordered" evidence="1">
    <location>
        <begin position="703"/>
        <end position="746"/>
    </location>
</feature>
<feature type="region of interest" description="Disordered" evidence="1">
    <location>
        <begin position="1045"/>
        <end position="1072"/>
    </location>
</feature>